<dbReference type="EMBL" id="CP016793">
    <property type="protein sequence ID" value="ANZ37413.1"/>
    <property type="molecule type" value="Genomic_DNA"/>
</dbReference>
<keyword evidence="3" id="KW-1185">Reference proteome</keyword>
<sequence length="119" mass="12296">MTDPTPEPSPDAEGQNARRTPDPAPGDAPPADVPAADVPAGDLPNGDVPASGIPPAPDPQEILKAISGINLETIDADIESAFGSRMAQLDEMLAGLDSLVEKIEKDIQNLDQPKPDGPQ</sequence>
<proteinExistence type="predicted"/>
<dbReference type="AlphaFoldDB" id="A0A1B2HI64"/>
<dbReference type="Proteomes" id="UP000093053">
    <property type="component" value="Chromosome"/>
</dbReference>
<feature type="compositionally biased region" description="Low complexity" evidence="1">
    <location>
        <begin position="33"/>
        <end position="42"/>
    </location>
</feature>
<organism evidence="2 3">
    <name type="scientific">Lentzea guizhouensis</name>
    <dbReference type="NCBI Taxonomy" id="1586287"/>
    <lineage>
        <taxon>Bacteria</taxon>
        <taxon>Bacillati</taxon>
        <taxon>Actinomycetota</taxon>
        <taxon>Actinomycetes</taxon>
        <taxon>Pseudonocardiales</taxon>
        <taxon>Pseudonocardiaceae</taxon>
        <taxon>Lentzea</taxon>
    </lineage>
</organism>
<reference evidence="2 3" key="1">
    <citation type="submission" date="2016-07" db="EMBL/GenBank/DDBJ databases">
        <title>Complete genome sequence of the Lentzea guizhouensis DHS C013.</title>
        <authorList>
            <person name="Cao C."/>
        </authorList>
    </citation>
    <scope>NUCLEOTIDE SEQUENCE [LARGE SCALE GENOMIC DNA]</scope>
    <source>
        <strain evidence="2 3">DHS C013</strain>
    </source>
</reference>
<feature type="compositionally biased region" description="Pro residues" evidence="1">
    <location>
        <begin position="22"/>
        <end position="32"/>
    </location>
</feature>
<accession>A0A1B2HI64</accession>
<gene>
    <name evidence="2" type="ORF">BBK82_16465</name>
</gene>
<protein>
    <submittedName>
        <fullName evidence="2">Uncharacterized protein</fullName>
    </submittedName>
</protein>
<dbReference type="OrthoDB" id="3692552at2"/>
<evidence type="ECO:0000256" key="1">
    <source>
        <dbReference type="SAM" id="MobiDB-lite"/>
    </source>
</evidence>
<feature type="region of interest" description="Disordered" evidence="1">
    <location>
        <begin position="1"/>
        <end position="60"/>
    </location>
</feature>
<dbReference type="RefSeq" id="WP_065915805.1">
    <property type="nucleotide sequence ID" value="NZ_CP016793.1"/>
</dbReference>
<evidence type="ECO:0000313" key="3">
    <source>
        <dbReference type="Proteomes" id="UP000093053"/>
    </source>
</evidence>
<evidence type="ECO:0000313" key="2">
    <source>
        <dbReference type="EMBL" id="ANZ37413.1"/>
    </source>
</evidence>
<name>A0A1B2HI64_9PSEU</name>
<dbReference type="KEGG" id="led:BBK82_16465"/>
<dbReference type="STRING" id="1586287.BBK82_16465"/>